<name>A0A8J9Z122_BRALA</name>
<evidence type="ECO:0000256" key="1">
    <source>
        <dbReference type="ARBA" id="ARBA00003701"/>
    </source>
</evidence>
<dbReference type="PRINTS" id="PR01267">
    <property type="entry name" value="GSTRNSFRASEM"/>
</dbReference>
<dbReference type="SFLD" id="SFLDS00019">
    <property type="entry name" value="Glutathione_Transferase_(cytos"/>
    <property type="match status" value="1"/>
</dbReference>
<keyword evidence="4" id="KW-0808">Transferase</keyword>
<feature type="domain" description="GST N-terminal" evidence="7">
    <location>
        <begin position="1"/>
        <end position="88"/>
    </location>
</feature>
<dbReference type="EC" id="2.5.1.18" evidence="3"/>
<dbReference type="PROSITE" id="PS50404">
    <property type="entry name" value="GST_NTER"/>
    <property type="match status" value="1"/>
</dbReference>
<keyword evidence="10" id="KW-1185">Reference proteome</keyword>
<dbReference type="InterPro" id="IPR004045">
    <property type="entry name" value="Glutathione_S-Trfase_N"/>
</dbReference>
<dbReference type="GO" id="GO:0006749">
    <property type="term" value="P:glutathione metabolic process"/>
    <property type="evidence" value="ECO:0007669"/>
    <property type="project" value="TreeGrafter"/>
</dbReference>
<reference evidence="9" key="1">
    <citation type="submission" date="2022-01" db="EMBL/GenBank/DDBJ databases">
        <authorList>
            <person name="Braso-Vives M."/>
        </authorList>
    </citation>
    <scope>NUCLEOTIDE SEQUENCE</scope>
</reference>
<dbReference type="PANTHER" id="PTHR11571:SF222">
    <property type="entry name" value="GLUTATHIONE TRANSFERASE"/>
    <property type="match status" value="1"/>
</dbReference>
<dbReference type="CDD" id="cd03209">
    <property type="entry name" value="GST_C_Mu"/>
    <property type="match status" value="1"/>
</dbReference>
<dbReference type="GO" id="GO:0004364">
    <property type="term" value="F:glutathione transferase activity"/>
    <property type="evidence" value="ECO:0007669"/>
    <property type="project" value="UniProtKB-EC"/>
</dbReference>
<dbReference type="FunFam" id="3.40.30.10:FF:000019">
    <property type="entry name" value="Glutathione S-transferase Mu"/>
    <property type="match status" value="1"/>
</dbReference>
<dbReference type="SFLD" id="SFLDG01205">
    <property type="entry name" value="AMPS.1"/>
    <property type="match status" value="1"/>
</dbReference>
<sequence length="218" mass="25646">MPAQFAYWNIRGLAQPIRFLLEYTGTEYEEKRYETGPAPDYDLSEWLNVKQSFGLDFPNLPYYIDGDIKITQSNAILRYIARKNNLCGETEEERVRVDIMENQSMDFRNGTVRLSYNPKFAELKPGYLKDVHNSIKQFSQFLGSNQWFAGDKVTFVDFPMYELLDQHRILEPTLLDDFQNLKDFLARFEALPKIAAYMKSDRFMRRPINNKMAKFGAE</sequence>
<comment type="catalytic activity">
    <reaction evidence="5">
        <text>RX + glutathione = an S-substituted glutathione + a halide anion + H(+)</text>
        <dbReference type="Rhea" id="RHEA:16437"/>
        <dbReference type="ChEBI" id="CHEBI:15378"/>
        <dbReference type="ChEBI" id="CHEBI:16042"/>
        <dbReference type="ChEBI" id="CHEBI:17792"/>
        <dbReference type="ChEBI" id="CHEBI:57925"/>
        <dbReference type="ChEBI" id="CHEBI:90779"/>
        <dbReference type="EC" id="2.5.1.18"/>
    </reaction>
</comment>
<dbReference type="InterPro" id="IPR036249">
    <property type="entry name" value="Thioredoxin-like_sf"/>
</dbReference>
<feature type="domain" description="GST C-terminal" evidence="8">
    <location>
        <begin position="90"/>
        <end position="208"/>
    </location>
</feature>
<dbReference type="Gene3D" id="1.20.1050.10">
    <property type="match status" value="1"/>
</dbReference>
<evidence type="ECO:0000313" key="9">
    <source>
        <dbReference type="EMBL" id="CAH1245288.1"/>
    </source>
</evidence>
<proteinExistence type="inferred from homology"/>
<dbReference type="OrthoDB" id="4951845at2759"/>
<dbReference type="Pfam" id="PF02798">
    <property type="entry name" value="GST_N"/>
    <property type="match status" value="1"/>
</dbReference>
<dbReference type="Gene3D" id="3.40.30.10">
    <property type="entry name" value="Glutaredoxin"/>
    <property type="match status" value="1"/>
</dbReference>
<dbReference type="SUPFAM" id="SSF52833">
    <property type="entry name" value="Thioredoxin-like"/>
    <property type="match status" value="1"/>
</dbReference>
<gene>
    <name evidence="9" type="primary">GSTM3</name>
    <name evidence="9" type="ORF">BLAG_LOCUS7659</name>
</gene>
<dbReference type="PANTHER" id="PTHR11571">
    <property type="entry name" value="GLUTATHIONE S-TRANSFERASE"/>
    <property type="match status" value="1"/>
</dbReference>
<evidence type="ECO:0000256" key="3">
    <source>
        <dbReference type="ARBA" id="ARBA00012452"/>
    </source>
</evidence>
<dbReference type="FunFam" id="1.20.1050.10:FF:000003">
    <property type="entry name" value="Glutathione S-transferase 2"/>
    <property type="match status" value="1"/>
</dbReference>
<evidence type="ECO:0000256" key="5">
    <source>
        <dbReference type="ARBA" id="ARBA00047960"/>
    </source>
</evidence>
<comment type="similarity">
    <text evidence="2">Belongs to the GST superfamily. Mu family.</text>
</comment>
<evidence type="ECO:0000259" key="8">
    <source>
        <dbReference type="PROSITE" id="PS50405"/>
    </source>
</evidence>
<dbReference type="InterPro" id="IPR010987">
    <property type="entry name" value="Glutathione-S-Trfase_C-like"/>
</dbReference>
<evidence type="ECO:0000256" key="6">
    <source>
        <dbReference type="ARBA" id="ARBA00081375"/>
    </source>
</evidence>
<dbReference type="InterPro" id="IPR003081">
    <property type="entry name" value="GST_mu"/>
</dbReference>
<dbReference type="InterPro" id="IPR036282">
    <property type="entry name" value="Glutathione-S-Trfase_C_sf"/>
</dbReference>
<dbReference type="CDD" id="cd03075">
    <property type="entry name" value="GST_N_Mu"/>
    <property type="match status" value="1"/>
</dbReference>
<dbReference type="SUPFAM" id="SSF47616">
    <property type="entry name" value="GST C-terminal domain-like"/>
    <property type="match status" value="1"/>
</dbReference>
<organism evidence="9 10">
    <name type="scientific">Branchiostoma lanceolatum</name>
    <name type="common">Common lancelet</name>
    <name type="synonym">Amphioxus lanceolatum</name>
    <dbReference type="NCBI Taxonomy" id="7740"/>
    <lineage>
        <taxon>Eukaryota</taxon>
        <taxon>Metazoa</taxon>
        <taxon>Chordata</taxon>
        <taxon>Cephalochordata</taxon>
        <taxon>Leptocardii</taxon>
        <taxon>Amphioxiformes</taxon>
        <taxon>Branchiostomatidae</taxon>
        <taxon>Branchiostoma</taxon>
    </lineage>
</organism>
<dbReference type="InterPro" id="IPR050213">
    <property type="entry name" value="GST_superfamily"/>
</dbReference>
<comment type="function">
    <text evidence="1">Conjugation of reduced glutathione to a wide number of exogenous and endogenous hydrophobic electrophiles.</text>
</comment>
<dbReference type="InterPro" id="IPR040079">
    <property type="entry name" value="Glutathione_S-Trfase"/>
</dbReference>
<dbReference type="Pfam" id="PF14497">
    <property type="entry name" value="GST_C_3"/>
    <property type="match status" value="1"/>
</dbReference>
<dbReference type="AlphaFoldDB" id="A0A8J9Z122"/>
<protein>
    <recommendedName>
        <fullName evidence="3">glutathione transferase</fullName>
        <ecNumber evidence="3">2.5.1.18</ecNumber>
    </recommendedName>
    <alternativeName>
        <fullName evidence="6">GST class-mu</fullName>
    </alternativeName>
</protein>
<evidence type="ECO:0000256" key="2">
    <source>
        <dbReference type="ARBA" id="ARBA00005861"/>
    </source>
</evidence>
<evidence type="ECO:0000259" key="7">
    <source>
        <dbReference type="PROSITE" id="PS50404"/>
    </source>
</evidence>
<dbReference type="InterPro" id="IPR004046">
    <property type="entry name" value="GST_C"/>
</dbReference>
<evidence type="ECO:0000256" key="4">
    <source>
        <dbReference type="ARBA" id="ARBA00022679"/>
    </source>
</evidence>
<dbReference type="SFLD" id="SFLDG00363">
    <property type="entry name" value="AMPS_(cytGST):_Alpha-__Mu-__Pi"/>
    <property type="match status" value="1"/>
</dbReference>
<evidence type="ECO:0000313" key="10">
    <source>
        <dbReference type="Proteomes" id="UP000838412"/>
    </source>
</evidence>
<accession>A0A8J9Z122</accession>
<dbReference type="Proteomes" id="UP000838412">
    <property type="component" value="Chromosome 14"/>
</dbReference>
<dbReference type="PROSITE" id="PS50405">
    <property type="entry name" value="GST_CTER"/>
    <property type="match status" value="1"/>
</dbReference>
<dbReference type="EMBL" id="OV696699">
    <property type="protein sequence ID" value="CAH1245288.1"/>
    <property type="molecule type" value="Genomic_DNA"/>
</dbReference>